<sequence length="435" mass="46957">MYRLALTAMAVLCLPLIPDSALAASSNSPALAREALTKLSGWWRYDSWDWGCDDTDNQYRAAFGAWTSDDTGIHFGKGDLGVGMYDGGCTFSDLHYSPASTVSAERVSVQAQCRFEGEDSAGPADIYIFDKSQIRVMLPGFNAPGMDLIACPVAQQQAVAKEANDWVPVNASGWSIELPANLANGPQQAIIENGRDVGMFLMAEDSSESLMTFAADLGGRPMKYLEARYAGREYAITYRFDREAVAVVSGFMGEGSPQTFYTKCLAGTEGRCFELIYDTKDGSRMAPVVERISQSFKTAVIAPAVAGKHDAFLAKLPTVLDEDAIHDLCRYVGESHNPAEEFAPALAGRPVDLRIIAQSYSPQDHLLRGTNYLHAGAYAADVVVDVDVSKVSTDGLHKGGAVRVRGTLLEPVFYGNIMDNCFIKVTASSLEAAGF</sequence>
<accession>A0AA41UA38</accession>
<reference evidence="2" key="1">
    <citation type="submission" date="2022-03" db="EMBL/GenBank/DDBJ databases">
        <title>The complete genome sequence of a Methyloterrigena soli.</title>
        <authorList>
            <person name="Zi Z."/>
        </authorList>
    </citation>
    <scope>NUCLEOTIDE SEQUENCE</scope>
    <source>
        <strain evidence="2">M48</strain>
    </source>
</reference>
<evidence type="ECO:0000256" key="1">
    <source>
        <dbReference type="SAM" id="SignalP"/>
    </source>
</evidence>
<proteinExistence type="predicted"/>
<feature type="signal peptide" evidence="1">
    <location>
        <begin position="1"/>
        <end position="23"/>
    </location>
</feature>
<gene>
    <name evidence="2" type="ORF">ML536_03845</name>
</gene>
<keyword evidence="1" id="KW-0732">Signal</keyword>
<organism evidence="2 3">
    <name type="scientific">Paradevosia shaoguanensis</name>
    <dbReference type="NCBI Taxonomy" id="1335043"/>
    <lineage>
        <taxon>Bacteria</taxon>
        <taxon>Pseudomonadati</taxon>
        <taxon>Pseudomonadota</taxon>
        <taxon>Alphaproteobacteria</taxon>
        <taxon>Hyphomicrobiales</taxon>
        <taxon>Devosiaceae</taxon>
        <taxon>Paradevosia</taxon>
    </lineage>
</organism>
<comment type="caution">
    <text evidence="2">The sequence shown here is derived from an EMBL/GenBank/DDBJ whole genome shotgun (WGS) entry which is preliminary data.</text>
</comment>
<evidence type="ECO:0000313" key="2">
    <source>
        <dbReference type="EMBL" id="MCI0125953.1"/>
    </source>
</evidence>
<name>A0AA41UA38_9HYPH</name>
<dbReference type="AlphaFoldDB" id="A0AA41UA38"/>
<dbReference type="RefSeq" id="WP_281735022.1">
    <property type="nucleotide sequence ID" value="NZ_JAKETQ010000001.1"/>
</dbReference>
<protein>
    <submittedName>
        <fullName evidence="2">Uncharacterized protein</fullName>
    </submittedName>
</protein>
<dbReference type="EMBL" id="JALAZD010000001">
    <property type="protein sequence ID" value="MCI0125953.1"/>
    <property type="molecule type" value="Genomic_DNA"/>
</dbReference>
<evidence type="ECO:0000313" key="3">
    <source>
        <dbReference type="Proteomes" id="UP001156140"/>
    </source>
</evidence>
<feature type="chain" id="PRO_5041260215" evidence="1">
    <location>
        <begin position="24"/>
        <end position="435"/>
    </location>
</feature>
<dbReference type="Proteomes" id="UP001156140">
    <property type="component" value="Unassembled WGS sequence"/>
</dbReference>
<keyword evidence="3" id="KW-1185">Reference proteome</keyword>